<feature type="domain" description="HMA" evidence="1">
    <location>
        <begin position="1"/>
        <end position="28"/>
    </location>
</feature>
<proteinExistence type="predicted"/>
<sequence>MSCVGCVSNVKQALLKVPDVAAAEVHLNPQGCPL</sequence>
<reference evidence="2 3" key="1">
    <citation type="submission" date="2019-08" db="EMBL/GenBank/DDBJ databases">
        <title>Genomes sequence of Algoriphagus aquimarinus ACAM450.</title>
        <authorList>
            <person name="Bowman J.P."/>
        </authorList>
    </citation>
    <scope>NUCLEOTIDE SEQUENCE [LARGE SCALE GENOMIC DNA]</scope>
    <source>
        <strain evidence="2 3">ACAM 450</strain>
    </source>
</reference>
<organism evidence="2 3">
    <name type="scientific">Algoriphagus aquimarinus</name>
    <dbReference type="NCBI Taxonomy" id="237018"/>
    <lineage>
        <taxon>Bacteria</taxon>
        <taxon>Pseudomonadati</taxon>
        <taxon>Bacteroidota</taxon>
        <taxon>Cytophagia</taxon>
        <taxon>Cytophagales</taxon>
        <taxon>Cyclobacteriaceae</taxon>
        <taxon>Algoriphagus</taxon>
    </lineage>
</organism>
<dbReference type="InterPro" id="IPR006121">
    <property type="entry name" value="HMA_dom"/>
</dbReference>
<evidence type="ECO:0000313" key="3">
    <source>
        <dbReference type="Proteomes" id="UP000321935"/>
    </source>
</evidence>
<dbReference type="SUPFAM" id="SSF55008">
    <property type="entry name" value="HMA, heavy metal-associated domain"/>
    <property type="match status" value="1"/>
</dbReference>
<dbReference type="OrthoDB" id="1521937at2"/>
<comment type="caution">
    <text evidence="2">The sequence shown here is derived from an EMBL/GenBank/DDBJ whole genome shotgun (WGS) entry which is preliminary data.</text>
</comment>
<dbReference type="Proteomes" id="UP000321935">
    <property type="component" value="Unassembled WGS sequence"/>
</dbReference>
<accession>A0A5C7B170</accession>
<dbReference type="Pfam" id="PF00403">
    <property type="entry name" value="HMA"/>
    <property type="match status" value="1"/>
</dbReference>
<dbReference type="Gene3D" id="3.30.70.100">
    <property type="match status" value="1"/>
</dbReference>
<dbReference type="GO" id="GO:0046872">
    <property type="term" value="F:metal ion binding"/>
    <property type="evidence" value="ECO:0007669"/>
    <property type="project" value="InterPro"/>
</dbReference>
<evidence type="ECO:0000259" key="1">
    <source>
        <dbReference type="Pfam" id="PF00403"/>
    </source>
</evidence>
<evidence type="ECO:0000313" key="2">
    <source>
        <dbReference type="EMBL" id="TXE13703.1"/>
    </source>
</evidence>
<dbReference type="InterPro" id="IPR036163">
    <property type="entry name" value="HMA_dom_sf"/>
</dbReference>
<protein>
    <recommendedName>
        <fullName evidence="1">HMA domain-containing protein</fullName>
    </recommendedName>
</protein>
<dbReference type="CDD" id="cd00371">
    <property type="entry name" value="HMA"/>
    <property type="match status" value="1"/>
</dbReference>
<dbReference type="AlphaFoldDB" id="A0A5C7B170"/>
<name>A0A5C7B170_9BACT</name>
<gene>
    <name evidence="2" type="ORF">ESV85_06970</name>
</gene>
<dbReference type="EMBL" id="VORW01000002">
    <property type="protein sequence ID" value="TXE13703.1"/>
    <property type="molecule type" value="Genomic_DNA"/>
</dbReference>